<comment type="caution">
    <text evidence="4">The sequence shown here is derived from an EMBL/GenBank/DDBJ whole genome shotgun (WGS) entry which is preliminary data.</text>
</comment>
<dbReference type="InterPro" id="IPR003712">
    <property type="entry name" value="Cyanate_lyase_C"/>
</dbReference>
<name>A0A1Y3BB35_EURMA</name>
<dbReference type="PANTHER" id="PTHR34186:SF2">
    <property type="entry name" value="CYANATE HYDRATASE"/>
    <property type="match status" value="1"/>
</dbReference>
<dbReference type="InterPro" id="IPR036581">
    <property type="entry name" value="Cyanate_lyase_C_sf"/>
</dbReference>
<dbReference type="EMBL" id="MUJZ01029586">
    <property type="protein sequence ID" value="OTF78082.1"/>
    <property type="molecule type" value="Genomic_DNA"/>
</dbReference>
<dbReference type="Pfam" id="PF02560">
    <property type="entry name" value="Cyanate_lyase"/>
    <property type="match status" value="1"/>
</dbReference>
<evidence type="ECO:0000256" key="1">
    <source>
        <dbReference type="ARBA" id="ARBA00003561"/>
    </source>
</evidence>
<evidence type="ECO:0000259" key="3">
    <source>
        <dbReference type="SMART" id="SM01116"/>
    </source>
</evidence>
<dbReference type="Gene3D" id="1.10.260.40">
    <property type="entry name" value="lambda repressor-like DNA-binding domains"/>
    <property type="match status" value="1"/>
</dbReference>
<dbReference type="GO" id="GO:0003677">
    <property type="term" value="F:DNA binding"/>
    <property type="evidence" value="ECO:0007669"/>
    <property type="project" value="InterPro"/>
</dbReference>
<dbReference type="InterPro" id="IPR010982">
    <property type="entry name" value="Lambda_DNA-bd_dom_sf"/>
</dbReference>
<reference evidence="4 5" key="1">
    <citation type="submission" date="2017-03" db="EMBL/GenBank/DDBJ databases">
        <title>Genome Survey of Euroglyphus maynei.</title>
        <authorList>
            <person name="Arlian L.G."/>
            <person name="Morgan M.S."/>
            <person name="Rider S.D."/>
        </authorList>
    </citation>
    <scope>NUCLEOTIDE SEQUENCE [LARGE SCALE GENOMIC DNA]</scope>
    <source>
        <strain evidence="4">Arlian Lab</strain>
        <tissue evidence="4">Whole body</tissue>
    </source>
</reference>
<evidence type="ECO:0000313" key="4">
    <source>
        <dbReference type="EMBL" id="OTF78082.1"/>
    </source>
</evidence>
<dbReference type="Pfam" id="PF21291">
    <property type="entry name" value="CYNS_N"/>
    <property type="match status" value="1"/>
</dbReference>
<dbReference type="PANTHER" id="PTHR34186">
    <property type="entry name" value="CYANATE HYDRATASE"/>
    <property type="match status" value="1"/>
</dbReference>
<dbReference type="Proteomes" id="UP000194236">
    <property type="component" value="Unassembled WGS sequence"/>
</dbReference>
<dbReference type="OrthoDB" id="10019422at2759"/>
<comment type="function">
    <text evidence="1">Catalyzes the reaction of cyanate with bicarbonate to produce ammonia and carbon dioxide.</text>
</comment>
<evidence type="ECO:0000313" key="5">
    <source>
        <dbReference type="Proteomes" id="UP000194236"/>
    </source>
</evidence>
<dbReference type="GO" id="GO:0008824">
    <property type="term" value="F:cyanate hydratase activity"/>
    <property type="evidence" value="ECO:0007669"/>
    <property type="project" value="InterPro"/>
</dbReference>
<gene>
    <name evidence="4" type="ORF">BLA29_001022</name>
</gene>
<protein>
    <recommendedName>
        <fullName evidence="3">Cyanate lyase C-terminal domain-containing protein</fullName>
    </recommendedName>
</protein>
<proteinExistence type="predicted"/>
<sequence>MAVLGLNDASRIILDAKHKSNLKFSDLANKLNVNKVWLTSAILGQHPINETMSRELMKILNIHGSNDEMEKLIQTLGCTPDNRGLINNTAVMNDPVIRRFNELIDIYGDTFKSLIREEFGDGIMSAIDCTIHFEKQTIVDGGKEDRVVITINGKYLQYKNDKQKLS</sequence>
<dbReference type="Gene3D" id="3.30.1160.10">
    <property type="entry name" value="Cyanate lyase, C-terminal domain"/>
    <property type="match status" value="1"/>
</dbReference>
<evidence type="ECO:0000256" key="2">
    <source>
        <dbReference type="ARBA" id="ARBA00023239"/>
    </source>
</evidence>
<dbReference type="PRINTS" id="PR01693">
    <property type="entry name" value="CYANASE"/>
</dbReference>
<keyword evidence="2" id="KW-0456">Lyase</keyword>
<dbReference type="AlphaFoldDB" id="A0A1Y3BB35"/>
<dbReference type="SUPFAM" id="SSF47413">
    <property type="entry name" value="lambda repressor-like DNA-binding domains"/>
    <property type="match status" value="1"/>
</dbReference>
<keyword evidence="5" id="KW-1185">Reference proteome</keyword>
<accession>A0A1Y3BB35</accession>
<dbReference type="SUPFAM" id="SSF55234">
    <property type="entry name" value="Cyanase C-terminal domain"/>
    <property type="match status" value="1"/>
</dbReference>
<organism evidence="4 5">
    <name type="scientific">Euroglyphus maynei</name>
    <name type="common">Mayne's house dust mite</name>
    <dbReference type="NCBI Taxonomy" id="6958"/>
    <lineage>
        <taxon>Eukaryota</taxon>
        <taxon>Metazoa</taxon>
        <taxon>Ecdysozoa</taxon>
        <taxon>Arthropoda</taxon>
        <taxon>Chelicerata</taxon>
        <taxon>Arachnida</taxon>
        <taxon>Acari</taxon>
        <taxon>Acariformes</taxon>
        <taxon>Sarcoptiformes</taxon>
        <taxon>Astigmata</taxon>
        <taxon>Psoroptidia</taxon>
        <taxon>Analgoidea</taxon>
        <taxon>Pyroglyphidae</taxon>
        <taxon>Pyroglyphinae</taxon>
        <taxon>Euroglyphus</taxon>
    </lineage>
</organism>
<dbReference type="InterPro" id="IPR048564">
    <property type="entry name" value="CYNS_N"/>
</dbReference>
<feature type="domain" description="Cyanate lyase C-terminal" evidence="3">
    <location>
        <begin position="86"/>
        <end position="161"/>
    </location>
</feature>
<dbReference type="InterPro" id="IPR008076">
    <property type="entry name" value="Cyanase"/>
</dbReference>
<dbReference type="SMART" id="SM01116">
    <property type="entry name" value="Cyanate_lyase"/>
    <property type="match status" value="1"/>
</dbReference>